<organism evidence="2">
    <name type="scientific">Mus musculus</name>
    <name type="common">Mouse</name>
    <dbReference type="NCBI Taxonomy" id="10090"/>
    <lineage>
        <taxon>Eukaryota</taxon>
        <taxon>Metazoa</taxon>
        <taxon>Chordata</taxon>
        <taxon>Craniata</taxon>
        <taxon>Vertebrata</taxon>
        <taxon>Euteleostomi</taxon>
        <taxon>Mammalia</taxon>
        <taxon>Eutheria</taxon>
        <taxon>Euarchontoglires</taxon>
        <taxon>Glires</taxon>
        <taxon>Rodentia</taxon>
        <taxon>Myomorpha</taxon>
        <taxon>Muroidea</taxon>
        <taxon>Muridae</taxon>
        <taxon>Murinae</taxon>
        <taxon>Mus</taxon>
        <taxon>Mus</taxon>
    </lineage>
</organism>
<name>Q8BHV0_MOUSE</name>
<feature type="non-terminal residue" evidence="2">
    <location>
        <position position="1"/>
    </location>
</feature>
<dbReference type="EMBL" id="AK082524">
    <property type="protein sequence ID" value="BAC38519.1"/>
    <property type="molecule type" value="mRNA"/>
</dbReference>
<reference evidence="2" key="3">
    <citation type="journal article" date="2000" name="Genome Res.">
        <title>RIKEN integrated sequence analysis (RISA) system--384-format sequencing pipeline with 384 multicapillary sequencer.</title>
        <authorList>
            <person name="Shibata K."/>
            <person name="Itoh M."/>
            <person name="Aizawa K."/>
            <person name="Nagaoka S."/>
            <person name="Sasaki N."/>
            <person name="Carninci P."/>
            <person name="Konno H."/>
            <person name="Akiyama J."/>
            <person name="Nishi K."/>
            <person name="Kitsunai T."/>
            <person name="Tashiro H."/>
            <person name="Itoh M."/>
            <person name="Sumi N."/>
            <person name="Ishii Y."/>
            <person name="Nakamura S."/>
            <person name="Hazama M."/>
            <person name="Nishine T."/>
            <person name="Harada A."/>
            <person name="Yamamoto R."/>
            <person name="Matsumoto H."/>
            <person name="Sakaguchi S."/>
            <person name="Ikegami T."/>
            <person name="Kashiwagi K."/>
            <person name="Fujiwake S."/>
            <person name="Inoue K."/>
            <person name="Togawa Y."/>
            <person name="Izawa M."/>
            <person name="Ohara E."/>
            <person name="Watahiki M."/>
            <person name="Yoneda Y."/>
            <person name="Ishikawa T."/>
            <person name="Ozawa K."/>
            <person name="Tanaka T."/>
            <person name="Matsuura S."/>
            <person name="Kawai J."/>
            <person name="Okazaki Y."/>
            <person name="Muramatsu M."/>
            <person name="Inoue Y."/>
            <person name="Kira A."/>
            <person name="Hayashizaki Y."/>
        </authorList>
    </citation>
    <scope>NUCLEOTIDE SEQUENCE</scope>
    <source>
        <strain evidence="2">C57BL/6J</strain>
        <tissue evidence="2">Cerebellum</tissue>
    </source>
</reference>
<reference evidence="2" key="7">
    <citation type="journal article" date="2005" name="Science">
        <title>The Transcriptional Landscape of the Mammalian Genome.</title>
        <authorList>
            <consortium name="The FANTOM Consortium"/>
            <consortium name="Riken Genome Exploration Research Group and Genome Science Group (Genome Network Project Core Group)"/>
        </authorList>
    </citation>
    <scope>NUCLEOTIDE SEQUENCE</scope>
    <source>
        <strain evidence="2">C57BL/6J</strain>
        <tissue evidence="2">Cerebellum</tissue>
    </source>
</reference>
<dbReference type="MGI" id="MGI:3708720">
    <property type="gene designation" value="Gm9870"/>
</dbReference>
<sequence>EQASLAGRQQGGGVPQVLAAGPSRAGARPAAGLGAQAQREAPRGRRARRRGGHADPSWAAGPEEACTLHGSRAAPQLLVLLLQLLHQLLQLPHLLVRVHIGVNVLHAGRAARSDSPSRRGSAGSGGKRGVTATAHASRGAGIEQGQAPPPGSPRLGVAKRRWPQPNRLICAGSATGGGGANIRPRQPSSLRPSAPCRPARSVTSERRGRTWPPAG</sequence>
<evidence type="ECO:0000256" key="1">
    <source>
        <dbReference type="SAM" id="MobiDB-lite"/>
    </source>
</evidence>
<reference evidence="2" key="5">
    <citation type="journal article" date="2002" name="Nature">
        <title>Analysis of the mouse transcriptome based on functional annotation of 60,770 full-length cDNAs.</title>
        <authorList>
            <consortium name="The FANTOM Consortium and the RIKEN Genome Exploration Research Group Phase I and II Team"/>
        </authorList>
    </citation>
    <scope>NUCLEOTIDE SEQUENCE</scope>
    <source>
        <strain evidence="2">C57BL/6J</strain>
        <tissue evidence="2">Cerebellum</tissue>
    </source>
</reference>
<reference evidence="2" key="1">
    <citation type="journal article" date="1999" name="Methods Enzymol.">
        <title>High-efficiency full-length cDNA cloning.</title>
        <authorList>
            <person name="Carninci P."/>
            <person name="Hayashizaki Y."/>
        </authorList>
    </citation>
    <scope>NUCLEOTIDE SEQUENCE</scope>
    <source>
        <strain evidence="2">C57BL/6J</strain>
        <tissue evidence="2">Cerebellum</tissue>
    </source>
</reference>
<feature type="region of interest" description="Disordered" evidence="1">
    <location>
        <begin position="109"/>
        <end position="215"/>
    </location>
</feature>
<feature type="compositionally biased region" description="Low complexity" evidence="1">
    <location>
        <begin position="18"/>
        <end position="39"/>
    </location>
</feature>
<reference evidence="2" key="4">
    <citation type="journal article" date="2001" name="Nature">
        <title>Functional annotation of a full-length mouse cDNA collection.</title>
        <authorList>
            <consortium name="The RIKEN Genome Exploration Research Group Phase II Team and the FANTOM Consortium"/>
        </authorList>
    </citation>
    <scope>NUCLEOTIDE SEQUENCE</scope>
    <source>
        <strain evidence="2">C57BL/6J</strain>
        <tissue evidence="2">Cerebellum</tissue>
    </source>
</reference>
<reference evidence="2" key="8">
    <citation type="journal article" date="2005" name="Science">
        <title>Antisense Transcription in the Mammalian Transcriptome.</title>
        <authorList>
            <consortium name="RIKEN Genome Exploration Research Group and Genome Science Group (Genome Network Project Core Group) and the FANTOM Consortium"/>
        </authorList>
    </citation>
    <scope>NUCLEOTIDE SEQUENCE</scope>
    <source>
        <strain evidence="2">C57BL/6J</strain>
        <tissue evidence="2">Cerebellum</tissue>
    </source>
</reference>
<feature type="region of interest" description="Disordered" evidence="1">
    <location>
        <begin position="1"/>
        <end position="62"/>
    </location>
</feature>
<accession>Q8BHV0</accession>
<dbReference type="AlphaFoldDB" id="Q8BHV0"/>
<evidence type="ECO:0000313" key="3">
    <source>
        <dbReference type="MGI" id="MGI:3708720"/>
    </source>
</evidence>
<dbReference type="AGR" id="MGI:3708720"/>
<reference evidence="2" key="2">
    <citation type="journal article" date="2000" name="Genome Res.">
        <title>Normalization and subtraction of cap-trapper-selected cDNAs to prepare full-length cDNA libraries for rapid discovery of new genes.</title>
        <authorList>
            <person name="Carninci P."/>
            <person name="Shibata Y."/>
            <person name="Hayatsu N."/>
            <person name="Sugahara Y."/>
            <person name="Shibata K."/>
            <person name="Itoh M."/>
            <person name="Konno H."/>
            <person name="Okazaki Y."/>
            <person name="Muramatsu M."/>
            <person name="Hayashizaki Y."/>
        </authorList>
    </citation>
    <scope>NUCLEOTIDE SEQUENCE</scope>
    <source>
        <strain evidence="2">C57BL/6J</strain>
        <tissue evidence="2">Cerebellum</tissue>
    </source>
</reference>
<protein>
    <submittedName>
        <fullName evidence="2">Uncharacterized protein</fullName>
    </submittedName>
</protein>
<reference evidence="2" key="6">
    <citation type="submission" date="2002-04" db="EMBL/GenBank/DDBJ databases">
        <authorList>
            <person name="Adachi J."/>
            <person name="Aizawa K."/>
            <person name="Akimura T."/>
            <person name="Arakawa T."/>
            <person name="Bono H."/>
            <person name="Carninci P."/>
            <person name="Fukuda S."/>
            <person name="Furuno M."/>
            <person name="Hanagaki T."/>
            <person name="Hara A."/>
            <person name="Hashizume W."/>
            <person name="Hayashida K."/>
            <person name="Hayatsu N."/>
            <person name="Hiramoto K."/>
            <person name="Hiraoka T."/>
            <person name="Hirozane T."/>
            <person name="Hori F."/>
            <person name="Imotani K."/>
            <person name="Ishii Y."/>
            <person name="Itoh M."/>
            <person name="Kagawa I."/>
            <person name="Kasukawa T."/>
            <person name="Katoh H."/>
            <person name="Kawai J."/>
            <person name="Kojima Y."/>
            <person name="Kondo S."/>
            <person name="Konno H."/>
            <person name="Kouda M."/>
            <person name="Koya S."/>
            <person name="Kurihara C."/>
            <person name="Matsuyama T."/>
            <person name="Miyazaki A."/>
            <person name="Murata M."/>
            <person name="Nakamura M."/>
            <person name="Nishi K."/>
            <person name="Nomura K."/>
            <person name="Numazaki R."/>
            <person name="Ohno M."/>
            <person name="Ohsato N."/>
            <person name="Okazaki Y."/>
            <person name="Saito R."/>
            <person name="Saitoh H."/>
            <person name="Sakai C."/>
            <person name="Sakai K."/>
            <person name="Sakazume N."/>
            <person name="Sano H."/>
            <person name="Sasaki D."/>
            <person name="Shibata K."/>
            <person name="Shinagawa A."/>
            <person name="Shiraki T."/>
            <person name="Sogabe Y."/>
            <person name="Tagami M."/>
            <person name="Tagawa A."/>
            <person name="Takahashi F."/>
            <person name="Takaku-Akahira S."/>
            <person name="Takeda Y."/>
            <person name="Tanaka T."/>
            <person name="Tomaru A."/>
            <person name="Toya T."/>
            <person name="Yasunishi A."/>
            <person name="Muramatsu M."/>
            <person name="Hayashizaki Y."/>
        </authorList>
    </citation>
    <scope>NUCLEOTIDE SEQUENCE</scope>
    <source>
        <strain evidence="2">C57BL/6J</strain>
        <tissue evidence="2">Cerebellum</tissue>
    </source>
</reference>
<proteinExistence type="evidence at transcript level"/>
<gene>
    <name evidence="3" type="primary">Gm9870</name>
</gene>
<evidence type="ECO:0000313" key="2">
    <source>
        <dbReference type="EMBL" id="BAC38519.1"/>
    </source>
</evidence>